<name>A0ABU7RXT1_9ACTN</name>
<reference evidence="1 2" key="1">
    <citation type="submission" date="2024-01" db="EMBL/GenBank/DDBJ databases">
        <title>Genome insights into Plantactinospora sonchi sp. nov.</title>
        <authorList>
            <person name="Wang L."/>
        </authorList>
    </citation>
    <scope>NUCLEOTIDE SEQUENCE [LARGE SCALE GENOMIC DNA]</scope>
    <source>
        <strain evidence="1 2">NEAU-QY2</strain>
    </source>
</reference>
<evidence type="ECO:0000313" key="2">
    <source>
        <dbReference type="Proteomes" id="UP001332243"/>
    </source>
</evidence>
<protein>
    <submittedName>
        <fullName evidence="1">Uncharacterized protein</fullName>
    </submittedName>
</protein>
<evidence type="ECO:0000313" key="1">
    <source>
        <dbReference type="EMBL" id="MEE6261338.1"/>
    </source>
</evidence>
<proteinExistence type="predicted"/>
<organism evidence="1 2">
    <name type="scientific">Plantactinospora sonchi</name>
    <dbReference type="NCBI Taxonomy" id="1544735"/>
    <lineage>
        <taxon>Bacteria</taxon>
        <taxon>Bacillati</taxon>
        <taxon>Actinomycetota</taxon>
        <taxon>Actinomycetes</taxon>
        <taxon>Micromonosporales</taxon>
        <taxon>Micromonosporaceae</taxon>
        <taxon>Plantactinospora</taxon>
    </lineage>
</organism>
<sequence length="41" mass="4384">MLTGQLAHTGLLEAYSDSWLSIYNINTGDGPVPATPIRPGR</sequence>
<keyword evidence="2" id="KW-1185">Reference proteome</keyword>
<dbReference type="EMBL" id="JAZGQK010000020">
    <property type="protein sequence ID" value="MEE6261338.1"/>
    <property type="molecule type" value="Genomic_DNA"/>
</dbReference>
<comment type="caution">
    <text evidence="1">The sequence shown here is derived from an EMBL/GenBank/DDBJ whole genome shotgun (WGS) entry which is preliminary data.</text>
</comment>
<dbReference type="RefSeq" id="WP_331216450.1">
    <property type="nucleotide sequence ID" value="NZ_JAZGQK010000020.1"/>
</dbReference>
<gene>
    <name evidence="1" type="ORF">V1633_22915</name>
</gene>
<accession>A0ABU7RXT1</accession>
<dbReference type="Proteomes" id="UP001332243">
    <property type="component" value="Unassembled WGS sequence"/>
</dbReference>